<name>A0AAD5FU18_SILAS</name>
<evidence type="ECO:0000256" key="1">
    <source>
        <dbReference type="SAM" id="Coils"/>
    </source>
</evidence>
<gene>
    <name evidence="3" type="ORF">C0J50_3133</name>
</gene>
<keyword evidence="1" id="KW-0175">Coiled coil</keyword>
<evidence type="ECO:0000313" key="3">
    <source>
        <dbReference type="EMBL" id="KAI5627867.1"/>
    </source>
</evidence>
<dbReference type="Pfam" id="PF15669">
    <property type="entry name" value="CCDC24"/>
    <property type="match status" value="1"/>
</dbReference>
<keyword evidence="4" id="KW-1185">Reference proteome</keyword>
<evidence type="ECO:0000313" key="4">
    <source>
        <dbReference type="Proteomes" id="UP001205998"/>
    </source>
</evidence>
<feature type="compositionally biased region" description="Basic residues" evidence="2">
    <location>
        <begin position="312"/>
        <end position="322"/>
    </location>
</feature>
<comment type="caution">
    <text evidence="3">The sequence shown here is derived from an EMBL/GenBank/DDBJ whole genome shotgun (WGS) entry which is preliminary data.</text>
</comment>
<feature type="region of interest" description="Disordered" evidence="2">
    <location>
        <begin position="183"/>
        <end position="205"/>
    </location>
</feature>
<dbReference type="AlphaFoldDB" id="A0AAD5FU18"/>
<dbReference type="InterPro" id="IPR031367">
    <property type="entry name" value="CCDC24"/>
</dbReference>
<proteinExistence type="predicted"/>
<accession>A0AAD5FU18</accession>
<dbReference type="EMBL" id="MU548165">
    <property type="protein sequence ID" value="KAI5627867.1"/>
    <property type="molecule type" value="Genomic_DNA"/>
</dbReference>
<protein>
    <submittedName>
        <fullName evidence="3">Coiled-coil domain-containing protein 24</fullName>
    </submittedName>
</protein>
<dbReference type="Proteomes" id="UP001205998">
    <property type="component" value="Unassembled WGS sequence"/>
</dbReference>
<dbReference type="PANTHER" id="PTHR28601:SF1">
    <property type="entry name" value="COILED-COIL DOMAIN-CONTAINING PROTEIN 24"/>
    <property type="match status" value="1"/>
</dbReference>
<sequence>MYTEIYSEVQMWQQMWHEVHDGKSQMPHSPLADPPAVKELLRSELQLLLLSLRQQAATLGRGGDEVMSRYSPRVVSYALCTERQQSPDSIDRLTPSSRPESSRSVLIEEYEALKNDLHMLQESVELIYMKPSSFHEPTLIELKRERRLIQQDLNLMKESTGTNLKSAVSQIPSREIKMTALANDSEEKQPVSPVSPRTDFLQPMPPPASYKNRAASLGQTRHRIPLKATQLSRSSLDLPQLHKPDLENYRIQPVEQMSSACSATLQSSSSESEIACVGSATCRLGNIGAEAVLTPLIPVPPAGQRGSSRGQRMGRHLVLHHT</sequence>
<dbReference type="PANTHER" id="PTHR28601">
    <property type="entry name" value="COILED-COIL DOMAIN-CONTAINING PROTEIN 24"/>
    <property type="match status" value="1"/>
</dbReference>
<feature type="region of interest" description="Disordered" evidence="2">
    <location>
        <begin position="300"/>
        <end position="322"/>
    </location>
</feature>
<reference evidence="3" key="1">
    <citation type="submission" date="2018-07" db="EMBL/GenBank/DDBJ databases">
        <title>Comparative genomics of catfishes provides insights into carnivory and benthic adaptation.</title>
        <authorList>
            <person name="Zhang Y."/>
            <person name="Wang D."/>
            <person name="Peng Z."/>
            <person name="Zheng S."/>
            <person name="Shao F."/>
            <person name="Tao W."/>
        </authorList>
    </citation>
    <scope>NUCLEOTIDE SEQUENCE</scope>
    <source>
        <strain evidence="3">Chongqing</strain>
    </source>
</reference>
<organism evidence="3 4">
    <name type="scientific">Silurus asotus</name>
    <name type="common">Amur catfish</name>
    <name type="synonym">Parasilurus asotus</name>
    <dbReference type="NCBI Taxonomy" id="30991"/>
    <lineage>
        <taxon>Eukaryota</taxon>
        <taxon>Metazoa</taxon>
        <taxon>Chordata</taxon>
        <taxon>Craniata</taxon>
        <taxon>Vertebrata</taxon>
        <taxon>Euteleostomi</taxon>
        <taxon>Actinopterygii</taxon>
        <taxon>Neopterygii</taxon>
        <taxon>Teleostei</taxon>
        <taxon>Ostariophysi</taxon>
        <taxon>Siluriformes</taxon>
        <taxon>Siluridae</taxon>
        <taxon>Silurus</taxon>
    </lineage>
</organism>
<feature type="coiled-coil region" evidence="1">
    <location>
        <begin position="103"/>
        <end position="159"/>
    </location>
</feature>
<evidence type="ECO:0000256" key="2">
    <source>
        <dbReference type="SAM" id="MobiDB-lite"/>
    </source>
</evidence>